<keyword evidence="2" id="KW-0472">Membrane</keyword>
<reference evidence="3 4" key="1">
    <citation type="journal article" date="2016" name="Genome Announc.">
        <title>Draft Genome Sequence of the Anaerobic Ammonium-Oxidizing Bacterium 'Candidatus Brocadia sp. 40'.</title>
        <authorList>
            <person name="Ali M."/>
            <person name="Haroon M.F."/>
            <person name="Narita Y."/>
            <person name="Zhang L."/>
            <person name="Rangel Shaw D."/>
            <person name="Okabe S."/>
            <person name="Saikaly P.E."/>
        </authorList>
    </citation>
    <scope>NUCLEOTIDE SEQUENCE [LARGE SCALE GENOMIC DNA]</scope>
    <source>
        <strain evidence="3 4">40</strain>
    </source>
</reference>
<evidence type="ECO:0000256" key="1">
    <source>
        <dbReference type="SAM" id="Coils"/>
    </source>
</evidence>
<proteinExistence type="predicted"/>
<gene>
    <name evidence="3" type="ORF">BIY37_06395</name>
</gene>
<dbReference type="RefSeq" id="WP_070066997.1">
    <property type="nucleotide sequence ID" value="NZ_MJUW02000073.1"/>
</dbReference>
<accession>A0A1V6M0D6</accession>
<dbReference type="Proteomes" id="UP000242219">
    <property type="component" value="Unassembled WGS sequence"/>
</dbReference>
<feature type="coiled-coil region" evidence="1">
    <location>
        <begin position="729"/>
        <end position="763"/>
    </location>
</feature>
<evidence type="ECO:0008006" key="5">
    <source>
        <dbReference type="Google" id="ProtNLM"/>
    </source>
</evidence>
<keyword evidence="4" id="KW-1185">Reference proteome</keyword>
<feature type="transmembrane region" description="Helical" evidence="2">
    <location>
        <begin position="62"/>
        <end position="83"/>
    </location>
</feature>
<evidence type="ECO:0000313" key="4">
    <source>
        <dbReference type="Proteomes" id="UP000242219"/>
    </source>
</evidence>
<dbReference type="AlphaFoldDB" id="A0A1V6M0D6"/>
<feature type="transmembrane region" description="Helical" evidence="2">
    <location>
        <begin position="183"/>
        <end position="201"/>
    </location>
</feature>
<evidence type="ECO:0000313" key="3">
    <source>
        <dbReference type="EMBL" id="OQD45825.1"/>
    </source>
</evidence>
<feature type="transmembrane region" description="Helical" evidence="2">
    <location>
        <begin position="89"/>
        <end position="108"/>
    </location>
</feature>
<keyword evidence="2" id="KW-0812">Transmembrane</keyword>
<feature type="coiled-coil region" evidence="1">
    <location>
        <begin position="610"/>
        <end position="660"/>
    </location>
</feature>
<dbReference type="EMBL" id="MJUW02000073">
    <property type="protein sequence ID" value="OQD45825.1"/>
    <property type="molecule type" value="Genomic_DNA"/>
</dbReference>
<evidence type="ECO:0000256" key="2">
    <source>
        <dbReference type="SAM" id="Phobius"/>
    </source>
</evidence>
<organism evidence="3 4">
    <name type="scientific">Candidatus Brocadia sapporoensis</name>
    <dbReference type="NCBI Taxonomy" id="392547"/>
    <lineage>
        <taxon>Bacteria</taxon>
        <taxon>Pseudomonadati</taxon>
        <taxon>Planctomycetota</taxon>
        <taxon>Candidatus Brocadiia</taxon>
        <taxon>Candidatus Brocadiales</taxon>
        <taxon>Candidatus Brocadiaceae</taxon>
        <taxon>Candidatus Brocadia</taxon>
    </lineage>
</organism>
<keyword evidence="2" id="KW-1133">Transmembrane helix</keyword>
<protein>
    <recommendedName>
        <fullName evidence="5">DUF4175 domain-containing protein</fullName>
    </recommendedName>
</protein>
<keyword evidence="1" id="KW-0175">Coiled coil</keyword>
<comment type="caution">
    <text evidence="3">The sequence shown here is derived from an EMBL/GenBank/DDBJ whole genome shotgun (WGS) entry which is preliminary data.</text>
</comment>
<feature type="coiled-coil region" evidence="1">
    <location>
        <begin position="950"/>
        <end position="1010"/>
    </location>
</feature>
<sequence>MMIKFVKELIFKSIRLKKDFIDFLTLLNFRDKGVHDSQGIINASLRTVCKDGIKNRVYSGMLLLFSISLFLLMIGAAGVYILFRFPMGLSVFYAGSLIVLCLAFYRVLLLPLLSLLRRDNIALLIEQKYPSLNDRLISSIQLSADKSQKKISGYSEQLISMLMDDTAKQLRQLDLSHVISKRFFRLSCVVLIASVFIFSVICASKPSYIKKNIPFLLSYLRNGKAIGDDGLVVSPGPVIGDIAVSFRFPLYSGLQPKTVYNTSGDIRALKGSEVRMSAISDRSLLSAAMIFNSSTKIPFEVENGHTIKGVLSLLESGTYIFETTDSHGRTVQDVTSHTIQVDPDHSPEVTINVPAKDLTVHEKDTVELRYTAKDDFGISEISLVFEQGDEKNTKVLASFAKKQLQYSGAFIWSLSELTLQPDDRITYHIEVKDNDAISGPKVNRSATYCLEIYSSRKKHIELVQLQEALLQELIHMLSDDLVKRIDDEKCTVTEYLIMAQDSIQERGERIVNLFTDILVGMQDDVRANYSVFYSLENLKNKFRNVTEKKRAAIRQSVINAGESTIPVSLLHDLQKSQDEEVVEVEDCIIFLNDLIRKQKMEEVMDTGKNLVRSRDNMEKLLEKLREGEDAKLSEKVLSELKRIEETIRQMMEKLMQMAQGEHMDEFLNADALKRIEQNDIMKEMAEMKDAFNKGDLDAALQAARRFLSALQGMMDQLESSAQNFTDSTYNKMLEDTNQLLDKISELENKEKKLTDNTDALKRDIQKRLSEATEEIFQSFFKKQKERVSAIKRDVNDIKDILAENKLLQEYLQVNHELKRMSEEREMMTDRFRELFEGEEWDADHDKFDKVTETAKKNAELNRAINKDPLQRDFLSVSRDIPQAEESLSHLEEMLNAREVRDSLDLAKELSGKLNQWNSRMKHTLGQKTGAPKGEITQKDRVVPERVDDAARQNQQIIQDLEIMMRTLEDQQLASMTQEEQDTLQKYAKEQKDLQEETDDLREMAGKLSQKNPFMDENADNQLNLAAKSMEGAGKKMEKSDVQGALIDERESLYRLAEAKKGAEMAKDRIAKGMMGSGMPMPMPVPFRGQRGEGQFDASTEKVEIPSEEAYKVPKEFREDILNALKEGLPEKYKDLNKDYYQRLVD</sequence>
<name>A0A1V6M0D6_9BACT</name>